<evidence type="ECO:0000313" key="3">
    <source>
        <dbReference type="Proteomes" id="UP000026961"/>
    </source>
</evidence>
<accession>A0A0E0ADB2</accession>
<sequence length="78" mass="8738">MEAITSQRNFSLRDSADDQNSERNSSIIRKFCCIGLLENGTEETWKERSQQQKIILINLEGDLQAGAAAGNALLWLLL</sequence>
<organism evidence="2">
    <name type="scientific">Oryza glumipatula</name>
    <dbReference type="NCBI Taxonomy" id="40148"/>
    <lineage>
        <taxon>Eukaryota</taxon>
        <taxon>Viridiplantae</taxon>
        <taxon>Streptophyta</taxon>
        <taxon>Embryophyta</taxon>
        <taxon>Tracheophyta</taxon>
        <taxon>Spermatophyta</taxon>
        <taxon>Magnoliopsida</taxon>
        <taxon>Liliopsida</taxon>
        <taxon>Poales</taxon>
        <taxon>Poaceae</taxon>
        <taxon>BOP clade</taxon>
        <taxon>Oryzoideae</taxon>
        <taxon>Oryzeae</taxon>
        <taxon>Oryzinae</taxon>
        <taxon>Oryza</taxon>
    </lineage>
</organism>
<evidence type="ECO:0000313" key="2">
    <source>
        <dbReference type="EnsemblPlants" id="OGLUM06G26100.1"/>
    </source>
</evidence>
<feature type="region of interest" description="Disordered" evidence="1">
    <location>
        <begin position="1"/>
        <end position="24"/>
    </location>
</feature>
<evidence type="ECO:0000256" key="1">
    <source>
        <dbReference type="SAM" id="MobiDB-lite"/>
    </source>
</evidence>
<keyword evidence="3" id="KW-1185">Reference proteome</keyword>
<dbReference type="EnsemblPlants" id="OGLUM06G26100.1">
    <property type="protein sequence ID" value="OGLUM06G26100.1"/>
    <property type="gene ID" value="OGLUM06G26100"/>
</dbReference>
<dbReference type="AlphaFoldDB" id="A0A0E0ADB2"/>
<protein>
    <submittedName>
        <fullName evidence="2">Uncharacterized protein</fullName>
    </submittedName>
</protein>
<reference evidence="2" key="1">
    <citation type="submission" date="2015-04" db="UniProtKB">
        <authorList>
            <consortium name="EnsemblPlants"/>
        </authorList>
    </citation>
    <scope>IDENTIFICATION</scope>
</reference>
<feature type="compositionally biased region" description="Polar residues" evidence="1">
    <location>
        <begin position="1"/>
        <end position="12"/>
    </location>
</feature>
<proteinExistence type="predicted"/>
<dbReference type="Proteomes" id="UP000026961">
    <property type="component" value="Chromosome 6"/>
</dbReference>
<reference evidence="2" key="2">
    <citation type="submission" date="2018-05" db="EMBL/GenBank/DDBJ databases">
        <title>OgluRS3 (Oryza glumaepatula Reference Sequence Version 3).</title>
        <authorList>
            <person name="Zhang J."/>
            <person name="Kudrna D."/>
            <person name="Lee S."/>
            <person name="Talag J."/>
            <person name="Welchert J."/>
            <person name="Wing R.A."/>
        </authorList>
    </citation>
    <scope>NUCLEOTIDE SEQUENCE [LARGE SCALE GENOMIC DNA]</scope>
</reference>
<dbReference type="HOGENOM" id="CLU_2625981_0_0_1"/>
<dbReference type="Gramene" id="OGLUM06G26100.1">
    <property type="protein sequence ID" value="OGLUM06G26100.1"/>
    <property type="gene ID" value="OGLUM06G26100"/>
</dbReference>
<name>A0A0E0ADB2_9ORYZ</name>